<sequence length="44" mass="5283">MSYVISYHYKYIYKGSNQLIVTIQIEDENKSGHKKIDEIKDYLN</sequence>
<dbReference type="AlphaFoldDB" id="A0A9N9ASS6"/>
<evidence type="ECO:0000313" key="2">
    <source>
        <dbReference type="Proteomes" id="UP000789706"/>
    </source>
</evidence>
<proteinExistence type="predicted"/>
<accession>A0A9N9ASS6</accession>
<keyword evidence="2" id="KW-1185">Reference proteome</keyword>
<organism evidence="1 2">
    <name type="scientific">Diversispora eburnea</name>
    <dbReference type="NCBI Taxonomy" id="1213867"/>
    <lineage>
        <taxon>Eukaryota</taxon>
        <taxon>Fungi</taxon>
        <taxon>Fungi incertae sedis</taxon>
        <taxon>Mucoromycota</taxon>
        <taxon>Glomeromycotina</taxon>
        <taxon>Glomeromycetes</taxon>
        <taxon>Diversisporales</taxon>
        <taxon>Diversisporaceae</taxon>
        <taxon>Diversispora</taxon>
    </lineage>
</organism>
<name>A0A9N9ASS6_9GLOM</name>
<protein>
    <submittedName>
        <fullName evidence="1">4131_t:CDS:1</fullName>
    </submittedName>
</protein>
<dbReference type="Proteomes" id="UP000789706">
    <property type="component" value="Unassembled WGS sequence"/>
</dbReference>
<reference evidence="1" key="1">
    <citation type="submission" date="2021-06" db="EMBL/GenBank/DDBJ databases">
        <authorList>
            <person name="Kallberg Y."/>
            <person name="Tangrot J."/>
            <person name="Rosling A."/>
        </authorList>
    </citation>
    <scope>NUCLEOTIDE SEQUENCE</scope>
    <source>
        <strain evidence="1">AZ414A</strain>
    </source>
</reference>
<comment type="caution">
    <text evidence="1">The sequence shown here is derived from an EMBL/GenBank/DDBJ whole genome shotgun (WGS) entry which is preliminary data.</text>
</comment>
<dbReference type="EMBL" id="CAJVPK010000675">
    <property type="protein sequence ID" value="CAG8538750.1"/>
    <property type="molecule type" value="Genomic_DNA"/>
</dbReference>
<dbReference type="OrthoDB" id="2276331at2759"/>
<evidence type="ECO:0000313" key="1">
    <source>
        <dbReference type="EMBL" id="CAG8538750.1"/>
    </source>
</evidence>
<gene>
    <name evidence="1" type="ORF">DEBURN_LOCUS6503</name>
</gene>
<feature type="non-terminal residue" evidence="1">
    <location>
        <position position="44"/>
    </location>
</feature>